<dbReference type="InterPro" id="IPR001789">
    <property type="entry name" value="Sig_transdc_resp-reg_receiver"/>
</dbReference>
<dbReference type="Pfam" id="PF02518">
    <property type="entry name" value="HATPase_c"/>
    <property type="match status" value="1"/>
</dbReference>
<proteinExistence type="predicted"/>
<feature type="domain" description="Response regulatory" evidence="13">
    <location>
        <begin position="468"/>
        <end position="587"/>
    </location>
</feature>
<dbReference type="GO" id="GO:0000155">
    <property type="term" value="F:phosphorelay sensor kinase activity"/>
    <property type="evidence" value="ECO:0007669"/>
    <property type="project" value="InterPro"/>
</dbReference>
<dbReference type="SMART" id="SM00388">
    <property type="entry name" value="HisKA"/>
    <property type="match status" value="1"/>
</dbReference>
<comment type="catalytic activity">
    <reaction evidence="1">
        <text>ATP + protein L-histidine = ADP + protein N-phospho-L-histidine.</text>
        <dbReference type="EC" id="2.7.13.3"/>
    </reaction>
</comment>
<feature type="chain" id="PRO_5035265991" description="histidine kinase" evidence="11">
    <location>
        <begin position="28"/>
        <end position="592"/>
    </location>
</feature>
<accession>A0A8J8B953</accession>
<dbReference type="SUPFAM" id="SSF55874">
    <property type="entry name" value="ATPase domain of HSP90 chaperone/DNA topoisomerase II/histidine kinase"/>
    <property type="match status" value="1"/>
</dbReference>
<dbReference type="Gene3D" id="3.40.50.2300">
    <property type="match status" value="1"/>
</dbReference>
<evidence type="ECO:0000313" key="14">
    <source>
        <dbReference type="EMBL" id="MBS0123843.1"/>
    </source>
</evidence>
<feature type="modified residue" description="4-aspartylphosphate" evidence="9">
    <location>
        <position position="517"/>
    </location>
</feature>
<keyword evidence="15" id="KW-1185">Reference proteome</keyword>
<protein>
    <recommendedName>
        <fullName evidence="2">histidine kinase</fullName>
        <ecNumber evidence="2">2.7.13.3</ecNumber>
    </recommendedName>
</protein>
<dbReference type="PROSITE" id="PS50110">
    <property type="entry name" value="RESPONSE_REGULATORY"/>
    <property type="match status" value="1"/>
</dbReference>
<dbReference type="InterPro" id="IPR036890">
    <property type="entry name" value="HATPase_C_sf"/>
</dbReference>
<keyword evidence="8" id="KW-0902">Two-component regulatory system</keyword>
<dbReference type="Proteomes" id="UP000681356">
    <property type="component" value="Unassembled WGS sequence"/>
</dbReference>
<reference evidence="14" key="1">
    <citation type="submission" date="2021-04" db="EMBL/GenBank/DDBJ databases">
        <authorList>
            <person name="Yoon J."/>
        </authorList>
    </citation>
    <scope>NUCLEOTIDE SEQUENCE</scope>
    <source>
        <strain evidence="14">KMU-90</strain>
    </source>
</reference>
<evidence type="ECO:0000256" key="7">
    <source>
        <dbReference type="ARBA" id="ARBA00022840"/>
    </source>
</evidence>
<keyword evidence="10" id="KW-1133">Transmembrane helix</keyword>
<keyword evidence="6" id="KW-0418">Kinase</keyword>
<evidence type="ECO:0000256" key="1">
    <source>
        <dbReference type="ARBA" id="ARBA00000085"/>
    </source>
</evidence>
<dbReference type="PRINTS" id="PR00344">
    <property type="entry name" value="BCTRLSENSOR"/>
</dbReference>
<dbReference type="Gene3D" id="1.10.287.130">
    <property type="match status" value="1"/>
</dbReference>
<dbReference type="AlphaFoldDB" id="A0A8J8B953"/>
<dbReference type="PROSITE" id="PS50109">
    <property type="entry name" value="HIS_KIN"/>
    <property type="match status" value="1"/>
</dbReference>
<dbReference type="SMART" id="SM00387">
    <property type="entry name" value="HATPase_c"/>
    <property type="match status" value="1"/>
</dbReference>
<evidence type="ECO:0000256" key="8">
    <source>
        <dbReference type="ARBA" id="ARBA00023012"/>
    </source>
</evidence>
<dbReference type="GO" id="GO:0005524">
    <property type="term" value="F:ATP binding"/>
    <property type="evidence" value="ECO:0007669"/>
    <property type="project" value="UniProtKB-KW"/>
</dbReference>
<gene>
    <name evidence="14" type="ORF">KB874_06810</name>
</gene>
<dbReference type="CDD" id="cd00082">
    <property type="entry name" value="HisKA"/>
    <property type="match status" value="1"/>
</dbReference>
<dbReference type="FunFam" id="3.30.565.10:FF:000078">
    <property type="entry name" value="Two-component sensor histidine kinase"/>
    <property type="match status" value="1"/>
</dbReference>
<evidence type="ECO:0000256" key="4">
    <source>
        <dbReference type="ARBA" id="ARBA00022679"/>
    </source>
</evidence>
<dbReference type="InterPro" id="IPR036097">
    <property type="entry name" value="HisK_dim/P_sf"/>
</dbReference>
<evidence type="ECO:0000256" key="11">
    <source>
        <dbReference type="SAM" id="SignalP"/>
    </source>
</evidence>
<dbReference type="EMBL" id="JAGTUU010000002">
    <property type="protein sequence ID" value="MBS0123843.1"/>
    <property type="molecule type" value="Genomic_DNA"/>
</dbReference>
<evidence type="ECO:0000259" key="13">
    <source>
        <dbReference type="PROSITE" id="PS50110"/>
    </source>
</evidence>
<dbReference type="CDD" id="cd17546">
    <property type="entry name" value="REC_hyHK_CKI1_RcsC-like"/>
    <property type="match status" value="1"/>
</dbReference>
<dbReference type="InterPro" id="IPR005467">
    <property type="entry name" value="His_kinase_dom"/>
</dbReference>
<dbReference type="PANTHER" id="PTHR45339:SF1">
    <property type="entry name" value="HYBRID SIGNAL TRANSDUCTION HISTIDINE KINASE J"/>
    <property type="match status" value="1"/>
</dbReference>
<dbReference type="FunFam" id="1.10.287.130:FF:000002">
    <property type="entry name" value="Two-component osmosensing histidine kinase"/>
    <property type="match status" value="1"/>
</dbReference>
<comment type="caution">
    <text evidence="14">The sequence shown here is derived from an EMBL/GenBank/DDBJ whole genome shotgun (WGS) entry which is preliminary data.</text>
</comment>
<dbReference type="InterPro" id="IPR003594">
    <property type="entry name" value="HATPase_dom"/>
</dbReference>
<keyword evidence="10" id="KW-0812">Transmembrane</keyword>
<evidence type="ECO:0000256" key="6">
    <source>
        <dbReference type="ARBA" id="ARBA00022777"/>
    </source>
</evidence>
<dbReference type="EC" id="2.7.13.3" evidence="2"/>
<evidence type="ECO:0000256" key="2">
    <source>
        <dbReference type="ARBA" id="ARBA00012438"/>
    </source>
</evidence>
<evidence type="ECO:0000256" key="5">
    <source>
        <dbReference type="ARBA" id="ARBA00022741"/>
    </source>
</evidence>
<keyword evidence="11" id="KW-0732">Signal</keyword>
<dbReference type="InterPro" id="IPR011006">
    <property type="entry name" value="CheY-like_superfamily"/>
</dbReference>
<evidence type="ECO:0000256" key="3">
    <source>
        <dbReference type="ARBA" id="ARBA00022553"/>
    </source>
</evidence>
<evidence type="ECO:0000313" key="15">
    <source>
        <dbReference type="Proteomes" id="UP000681356"/>
    </source>
</evidence>
<evidence type="ECO:0000259" key="12">
    <source>
        <dbReference type="PROSITE" id="PS50109"/>
    </source>
</evidence>
<dbReference type="CDD" id="cd16922">
    <property type="entry name" value="HATPase_EvgS-ArcB-TorS-like"/>
    <property type="match status" value="1"/>
</dbReference>
<dbReference type="SMART" id="SM00448">
    <property type="entry name" value="REC"/>
    <property type="match status" value="1"/>
</dbReference>
<keyword evidence="3 9" id="KW-0597">Phosphoprotein</keyword>
<keyword evidence="5" id="KW-0547">Nucleotide-binding</keyword>
<dbReference type="SUPFAM" id="SSF52172">
    <property type="entry name" value="CheY-like"/>
    <property type="match status" value="1"/>
</dbReference>
<dbReference type="InterPro" id="IPR003661">
    <property type="entry name" value="HisK_dim/P_dom"/>
</dbReference>
<dbReference type="InterPro" id="IPR004358">
    <property type="entry name" value="Sig_transdc_His_kin-like_C"/>
</dbReference>
<dbReference type="Gene3D" id="3.30.565.10">
    <property type="entry name" value="Histidine kinase-like ATPase, C-terminal domain"/>
    <property type="match status" value="1"/>
</dbReference>
<keyword evidence="4" id="KW-0808">Transferase</keyword>
<dbReference type="SUPFAM" id="SSF47384">
    <property type="entry name" value="Homodimeric domain of signal transducing histidine kinase"/>
    <property type="match status" value="1"/>
</dbReference>
<name>A0A8J8B953_9RHOB</name>
<keyword evidence="10" id="KW-0472">Membrane</keyword>
<dbReference type="RefSeq" id="WP_212535795.1">
    <property type="nucleotide sequence ID" value="NZ_JAGTUU010000002.1"/>
</dbReference>
<evidence type="ECO:0000256" key="9">
    <source>
        <dbReference type="PROSITE-ProRule" id="PRU00169"/>
    </source>
</evidence>
<organism evidence="14 15">
    <name type="scientific">Thetidibacter halocola</name>
    <dbReference type="NCBI Taxonomy" id="2827239"/>
    <lineage>
        <taxon>Bacteria</taxon>
        <taxon>Pseudomonadati</taxon>
        <taxon>Pseudomonadota</taxon>
        <taxon>Alphaproteobacteria</taxon>
        <taxon>Rhodobacterales</taxon>
        <taxon>Roseobacteraceae</taxon>
        <taxon>Thetidibacter</taxon>
    </lineage>
</organism>
<evidence type="ECO:0000256" key="10">
    <source>
        <dbReference type="SAM" id="Phobius"/>
    </source>
</evidence>
<feature type="transmembrane region" description="Helical" evidence="10">
    <location>
        <begin position="180"/>
        <end position="201"/>
    </location>
</feature>
<dbReference type="Pfam" id="PF00512">
    <property type="entry name" value="HisKA"/>
    <property type="match status" value="1"/>
</dbReference>
<dbReference type="PANTHER" id="PTHR45339">
    <property type="entry name" value="HYBRID SIGNAL TRANSDUCTION HISTIDINE KINASE J"/>
    <property type="match status" value="1"/>
</dbReference>
<keyword evidence="7" id="KW-0067">ATP-binding</keyword>
<dbReference type="Pfam" id="PF00072">
    <property type="entry name" value="Response_reg"/>
    <property type="match status" value="1"/>
</dbReference>
<sequence length="592" mass="64853">MWRRFRENARAARALAAICLAAALAFAVVVQERAQAQAKERAIFAVNAISWKVSELIFEAQRLSSGLRDHEAGLLSRDEVNLRFDLLWSRMSILSESELAPDPTFAQVIAAFRDFLAIEEPVIYTAPSISPTEVDRLALRLDDMVRDARITWIDMFAARQADQRRVALSALQRPSILHEVVLAILIAALMAYVLGEVYFAGVAQRRERSLREQAAQASAAKTRFLANVSHEIRTPLNGILGMASELAETDLTREQADCLSVIEQSGGLLLSTINDVLDLSRIEAGQLHVETRPFVLRDVLSAARALYGARAREKGLSLDLEIDESLPEVVLGDGRRLRQVLHNLIANAVKFTETGGVRVRAGPTPAGEALWITVTDTGPGIPAEAQERVFQPFHQADAGVTRKHGGTGLGLTISRQLCEAMGGTLDLESAVGQGAVFHVTLPLNAASQDQAAAVSSRLDRAPILVGMRILVVDDTATNRLLMRRFLEPTQAQLAFAEDGQEAVDRARARRFDVILMDIQMPRMDGMAATEAIRWQQAESGQAPSLIVAVTANVLAHQIEEYMTAGMHDFLPKPVSKRALFRLLARYARAEAA</sequence>
<feature type="signal peptide" evidence="11">
    <location>
        <begin position="1"/>
        <end position="27"/>
    </location>
</feature>
<feature type="domain" description="Histidine kinase" evidence="12">
    <location>
        <begin position="227"/>
        <end position="445"/>
    </location>
</feature>